<proteinExistence type="predicted"/>
<protein>
    <submittedName>
        <fullName evidence="4">Uncharacterized protein</fullName>
    </submittedName>
</protein>
<keyword evidence="5" id="KW-1185">Reference proteome</keyword>
<dbReference type="STRING" id="205917.A0A4Y9ZFT3"/>
<keyword evidence="3" id="KW-0560">Oxidoreductase</keyword>
<dbReference type="CDD" id="cd04730">
    <property type="entry name" value="NPD_like"/>
    <property type="match status" value="1"/>
</dbReference>
<dbReference type="Proteomes" id="UP000298327">
    <property type="component" value="Unassembled WGS sequence"/>
</dbReference>
<organism evidence="4 5">
    <name type="scientific">Dentipellis fragilis</name>
    <dbReference type="NCBI Taxonomy" id="205917"/>
    <lineage>
        <taxon>Eukaryota</taxon>
        <taxon>Fungi</taxon>
        <taxon>Dikarya</taxon>
        <taxon>Basidiomycota</taxon>
        <taxon>Agaricomycotina</taxon>
        <taxon>Agaricomycetes</taxon>
        <taxon>Russulales</taxon>
        <taxon>Hericiaceae</taxon>
        <taxon>Dentipellis</taxon>
    </lineage>
</organism>
<dbReference type="PANTHER" id="PTHR32332:SF31">
    <property type="entry name" value="2-NITROPROPANE DIOXYGENASE FAMILY, PUTATIVE (AFU_ORTHOLOGUE AFUA_2G09850)-RELATED"/>
    <property type="match status" value="1"/>
</dbReference>
<keyword evidence="2" id="KW-0288">FMN</keyword>
<dbReference type="Gene3D" id="3.20.20.70">
    <property type="entry name" value="Aldolase class I"/>
    <property type="match status" value="1"/>
</dbReference>
<dbReference type="GO" id="GO:0018580">
    <property type="term" value="F:nitronate monooxygenase activity"/>
    <property type="evidence" value="ECO:0007669"/>
    <property type="project" value="InterPro"/>
</dbReference>
<evidence type="ECO:0000256" key="2">
    <source>
        <dbReference type="ARBA" id="ARBA00022643"/>
    </source>
</evidence>
<reference evidence="4 5" key="1">
    <citation type="submission" date="2019-02" db="EMBL/GenBank/DDBJ databases">
        <title>Genome sequencing of the rare red list fungi Dentipellis fragilis.</title>
        <authorList>
            <person name="Buettner E."/>
            <person name="Kellner H."/>
        </authorList>
    </citation>
    <scope>NUCLEOTIDE SEQUENCE [LARGE SCALE GENOMIC DNA]</scope>
    <source>
        <strain evidence="4 5">DSM 105465</strain>
    </source>
</reference>
<evidence type="ECO:0000313" key="4">
    <source>
        <dbReference type="EMBL" id="TFY72299.1"/>
    </source>
</evidence>
<keyword evidence="1" id="KW-0285">Flavoprotein</keyword>
<name>A0A4Y9ZFT3_9AGAM</name>
<evidence type="ECO:0000256" key="3">
    <source>
        <dbReference type="ARBA" id="ARBA00023002"/>
    </source>
</evidence>
<dbReference type="SUPFAM" id="SSF51412">
    <property type="entry name" value="Inosine monophosphate dehydrogenase (IMPDH)"/>
    <property type="match status" value="1"/>
</dbReference>
<dbReference type="Pfam" id="PF03060">
    <property type="entry name" value="NMO"/>
    <property type="match status" value="1"/>
</dbReference>
<comment type="caution">
    <text evidence="4">The sequence shown here is derived from an EMBL/GenBank/DDBJ whole genome shotgun (WGS) entry which is preliminary data.</text>
</comment>
<dbReference type="InterPro" id="IPR004136">
    <property type="entry name" value="NMO"/>
</dbReference>
<dbReference type="PANTHER" id="PTHR32332">
    <property type="entry name" value="2-NITROPROPANE DIOXYGENASE"/>
    <property type="match status" value="1"/>
</dbReference>
<dbReference type="AlphaFoldDB" id="A0A4Y9ZFT3"/>
<accession>A0A4Y9ZFT3</accession>
<dbReference type="EMBL" id="SEOQ01000018">
    <property type="protein sequence ID" value="TFY72299.1"/>
    <property type="molecule type" value="Genomic_DNA"/>
</dbReference>
<evidence type="ECO:0000313" key="5">
    <source>
        <dbReference type="Proteomes" id="UP000298327"/>
    </source>
</evidence>
<dbReference type="OrthoDB" id="2349068at2759"/>
<gene>
    <name evidence="4" type="ORF">EVG20_g702</name>
</gene>
<evidence type="ECO:0000256" key="1">
    <source>
        <dbReference type="ARBA" id="ARBA00022630"/>
    </source>
</evidence>
<sequence>MEGASGGDLASQVTLGGGFGFLAPTYDGAKKFREQLSIARSNLNAPAQSLPIGVGFLAWLLETPGSPHVELLKIALENQVQAVWFACGNDTARWVDFVRNYDSKETGKGRKTLVFVQVGTVEQAIAVVSECKPDVLVVQGNESGGHGLAAAPPLFTLVSQVLAALPNGTAPPLLAAGGIVQGSQVAAYLTLGVSGAVLGTRFLFTPETLYPEPRKQVLLAAKADSTVRSQVFDVLNNVYGWPAGVNGRALRISAIEKAHAGANIDEVKQTFAERAKQGDPDSMIVWGGTGVEFIDDMKPAKEIVHELHDGIIERLEASSTLLSQV</sequence>
<dbReference type="InterPro" id="IPR013785">
    <property type="entry name" value="Aldolase_TIM"/>
</dbReference>